<evidence type="ECO:0000256" key="1">
    <source>
        <dbReference type="ARBA" id="ARBA00000085"/>
    </source>
</evidence>
<dbReference type="Proteomes" id="UP000245474">
    <property type="component" value="Unassembled WGS sequence"/>
</dbReference>
<feature type="transmembrane region" description="Helical" evidence="17">
    <location>
        <begin position="115"/>
        <end position="135"/>
    </location>
</feature>
<feature type="coiled-coil region" evidence="16">
    <location>
        <begin position="643"/>
        <end position="684"/>
    </location>
</feature>
<dbReference type="EMBL" id="QFFI01000010">
    <property type="protein sequence ID" value="PWG63561.1"/>
    <property type="molecule type" value="Genomic_DNA"/>
</dbReference>
<dbReference type="FunFam" id="1.10.287.130:FF:000001">
    <property type="entry name" value="Two-component sensor histidine kinase"/>
    <property type="match status" value="1"/>
</dbReference>
<reference evidence="19 20" key="1">
    <citation type="submission" date="2018-05" db="EMBL/GenBank/DDBJ databases">
        <title>Spiribacter halobius sp. nov., a moderately halophilic bacterium isolated from marine solar saltern.</title>
        <authorList>
            <person name="Zheng W.-S."/>
            <person name="Lu D.-C."/>
            <person name="Du Z.-J."/>
        </authorList>
    </citation>
    <scope>NUCLEOTIDE SEQUENCE [LARGE SCALE GENOMIC DNA]</scope>
    <source>
        <strain evidence="19 20">E85</strain>
    </source>
</reference>
<feature type="transmembrane region" description="Helical" evidence="17">
    <location>
        <begin position="192"/>
        <end position="219"/>
    </location>
</feature>
<dbReference type="Gene3D" id="1.10.287.130">
    <property type="match status" value="1"/>
</dbReference>
<evidence type="ECO:0000256" key="11">
    <source>
        <dbReference type="ARBA" id="ARBA00022777"/>
    </source>
</evidence>
<dbReference type="InterPro" id="IPR001734">
    <property type="entry name" value="Na/solute_symporter"/>
</dbReference>
<keyword evidence="9 17" id="KW-0812">Transmembrane</keyword>
<evidence type="ECO:0000256" key="6">
    <source>
        <dbReference type="ARBA" id="ARBA00022475"/>
    </source>
</evidence>
<comment type="catalytic activity">
    <reaction evidence="1">
        <text>ATP + protein L-histidine = ADP + protein N-phospho-L-histidine.</text>
        <dbReference type="EC" id="2.7.13.3"/>
    </reaction>
</comment>
<feature type="domain" description="Histidine kinase" evidence="18">
    <location>
        <begin position="684"/>
        <end position="903"/>
    </location>
</feature>
<dbReference type="SMART" id="SM00387">
    <property type="entry name" value="HATPase_c"/>
    <property type="match status" value="1"/>
</dbReference>
<keyword evidence="7" id="KW-0597">Phosphoprotein</keyword>
<dbReference type="PANTHER" id="PTHR43711:SF1">
    <property type="entry name" value="HISTIDINE KINASE 1"/>
    <property type="match status" value="1"/>
</dbReference>
<dbReference type="InterPro" id="IPR036097">
    <property type="entry name" value="HisK_dim/P_sf"/>
</dbReference>
<proteinExistence type="inferred from homology"/>
<dbReference type="Pfam" id="PF02518">
    <property type="entry name" value="HATPase_c"/>
    <property type="match status" value="1"/>
</dbReference>
<keyword evidence="6" id="KW-1003">Cell membrane</keyword>
<keyword evidence="14" id="KW-0902">Two-component regulatory system</keyword>
<dbReference type="AlphaFoldDB" id="A0A2U2N2U6"/>
<keyword evidence="16" id="KW-0175">Coiled coil</keyword>
<feature type="transmembrane region" description="Helical" evidence="17">
    <location>
        <begin position="63"/>
        <end position="87"/>
    </location>
</feature>
<evidence type="ECO:0000256" key="2">
    <source>
        <dbReference type="ARBA" id="ARBA00004236"/>
    </source>
</evidence>
<keyword evidence="13 17" id="KW-1133">Transmembrane helix</keyword>
<dbReference type="PANTHER" id="PTHR43711">
    <property type="entry name" value="TWO-COMPONENT HISTIDINE KINASE"/>
    <property type="match status" value="1"/>
</dbReference>
<evidence type="ECO:0000256" key="5">
    <source>
        <dbReference type="ARBA" id="ARBA00012438"/>
    </source>
</evidence>
<dbReference type="GO" id="GO:0022857">
    <property type="term" value="F:transmembrane transporter activity"/>
    <property type="evidence" value="ECO:0007669"/>
    <property type="project" value="InterPro"/>
</dbReference>
<dbReference type="OrthoDB" id="9764438at2"/>
<dbReference type="EC" id="2.7.13.3" evidence="5"/>
<evidence type="ECO:0000256" key="4">
    <source>
        <dbReference type="ARBA" id="ARBA00006434"/>
    </source>
</evidence>
<comment type="subcellular location">
    <subcellularLocation>
        <location evidence="2">Cell membrane</location>
    </subcellularLocation>
    <subcellularLocation>
        <location evidence="3">Membrane raft</location>
        <topology evidence="3">Multi-pass membrane protein</topology>
    </subcellularLocation>
</comment>
<keyword evidence="10" id="KW-0547">Nucleotide-binding</keyword>
<dbReference type="PROSITE" id="PS50283">
    <property type="entry name" value="NA_SOLUT_SYMP_3"/>
    <property type="match status" value="1"/>
</dbReference>
<gene>
    <name evidence="19" type="ORF">DEM34_08360</name>
</gene>
<dbReference type="CDD" id="cd10322">
    <property type="entry name" value="SLC5sbd"/>
    <property type="match status" value="1"/>
</dbReference>
<dbReference type="PROSITE" id="PS50109">
    <property type="entry name" value="HIS_KIN"/>
    <property type="match status" value="1"/>
</dbReference>
<evidence type="ECO:0000256" key="17">
    <source>
        <dbReference type="SAM" id="Phobius"/>
    </source>
</evidence>
<dbReference type="SUPFAM" id="SSF47384">
    <property type="entry name" value="Homodimeric domain of signal transducing histidine kinase"/>
    <property type="match status" value="1"/>
</dbReference>
<evidence type="ECO:0000256" key="14">
    <source>
        <dbReference type="ARBA" id="ARBA00023012"/>
    </source>
</evidence>
<dbReference type="InterPro" id="IPR003594">
    <property type="entry name" value="HATPase_dom"/>
</dbReference>
<comment type="caution">
    <text evidence="19">The sequence shown here is derived from an EMBL/GenBank/DDBJ whole genome shotgun (WGS) entry which is preliminary data.</text>
</comment>
<evidence type="ECO:0000256" key="10">
    <source>
        <dbReference type="ARBA" id="ARBA00022741"/>
    </source>
</evidence>
<feature type="transmembrane region" description="Helical" evidence="17">
    <location>
        <begin position="415"/>
        <end position="439"/>
    </location>
</feature>
<evidence type="ECO:0000259" key="18">
    <source>
        <dbReference type="PROSITE" id="PS50109"/>
    </source>
</evidence>
<keyword evidence="20" id="KW-1185">Reference proteome</keyword>
<evidence type="ECO:0000256" key="9">
    <source>
        <dbReference type="ARBA" id="ARBA00022692"/>
    </source>
</evidence>
<dbReference type="InterPro" id="IPR003661">
    <property type="entry name" value="HisK_dim/P_dom"/>
</dbReference>
<feature type="transmembrane region" description="Helical" evidence="17">
    <location>
        <begin position="6"/>
        <end position="26"/>
    </location>
</feature>
<keyword evidence="12" id="KW-0067">ATP-binding</keyword>
<feature type="transmembrane region" description="Helical" evidence="17">
    <location>
        <begin position="286"/>
        <end position="312"/>
    </location>
</feature>
<keyword evidence="11 19" id="KW-0418">Kinase</keyword>
<evidence type="ECO:0000256" key="16">
    <source>
        <dbReference type="SAM" id="Coils"/>
    </source>
</evidence>
<evidence type="ECO:0000256" key="8">
    <source>
        <dbReference type="ARBA" id="ARBA00022679"/>
    </source>
</evidence>
<dbReference type="InterPro" id="IPR036890">
    <property type="entry name" value="HATPase_C_sf"/>
</dbReference>
<dbReference type="PRINTS" id="PR00344">
    <property type="entry name" value="BCTRLSENSOR"/>
</dbReference>
<dbReference type="Pfam" id="PF00512">
    <property type="entry name" value="HisKA"/>
    <property type="match status" value="1"/>
</dbReference>
<dbReference type="GO" id="GO:0045121">
    <property type="term" value="C:membrane raft"/>
    <property type="evidence" value="ECO:0007669"/>
    <property type="project" value="UniProtKB-SubCell"/>
</dbReference>
<dbReference type="RefSeq" id="WP_109678159.1">
    <property type="nucleotide sequence ID" value="NZ_CP086615.1"/>
</dbReference>
<evidence type="ECO:0000256" key="12">
    <source>
        <dbReference type="ARBA" id="ARBA00022840"/>
    </source>
</evidence>
<dbReference type="GO" id="GO:0000155">
    <property type="term" value="F:phosphorelay sensor kinase activity"/>
    <property type="evidence" value="ECO:0007669"/>
    <property type="project" value="InterPro"/>
</dbReference>
<evidence type="ECO:0000313" key="19">
    <source>
        <dbReference type="EMBL" id="PWG63561.1"/>
    </source>
</evidence>
<feature type="transmembrane region" description="Helical" evidence="17">
    <location>
        <begin position="446"/>
        <end position="468"/>
    </location>
</feature>
<dbReference type="SMART" id="SM00388">
    <property type="entry name" value="HisKA"/>
    <property type="match status" value="1"/>
</dbReference>
<dbReference type="SUPFAM" id="SSF55874">
    <property type="entry name" value="ATPase domain of HSP90 chaperone/DNA topoisomerase II/histidine kinase"/>
    <property type="match status" value="1"/>
</dbReference>
<name>A0A2U2N2U6_9GAMM</name>
<feature type="transmembrane region" description="Helical" evidence="17">
    <location>
        <begin position="239"/>
        <end position="265"/>
    </location>
</feature>
<dbReference type="CDD" id="cd00082">
    <property type="entry name" value="HisKA"/>
    <property type="match status" value="1"/>
</dbReference>
<dbReference type="InterPro" id="IPR038377">
    <property type="entry name" value="Na/Glc_symporter_sf"/>
</dbReference>
<feature type="transmembrane region" description="Helical" evidence="17">
    <location>
        <begin position="164"/>
        <end position="180"/>
    </location>
</feature>
<evidence type="ECO:0000256" key="3">
    <source>
        <dbReference type="ARBA" id="ARBA00004314"/>
    </source>
</evidence>
<feature type="transmembrane region" description="Helical" evidence="17">
    <location>
        <begin position="393"/>
        <end position="409"/>
    </location>
</feature>
<dbReference type="InterPro" id="IPR004358">
    <property type="entry name" value="Sig_transdc_His_kin-like_C"/>
</dbReference>
<evidence type="ECO:0000256" key="13">
    <source>
        <dbReference type="ARBA" id="ARBA00022989"/>
    </source>
</evidence>
<keyword evidence="8" id="KW-0808">Transferase</keyword>
<dbReference type="FunFam" id="3.30.565.10:FF:000023">
    <property type="entry name" value="PAS domain-containing sensor histidine kinase"/>
    <property type="match status" value="1"/>
</dbReference>
<feature type="transmembrane region" description="Helical" evidence="17">
    <location>
        <begin position="38"/>
        <end position="57"/>
    </location>
</feature>
<keyword evidence="15 17" id="KW-0472">Membrane</keyword>
<dbReference type="Gene3D" id="3.30.565.10">
    <property type="entry name" value="Histidine kinase-like ATPase, C-terminal domain"/>
    <property type="match status" value="1"/>
</dbReference>
<protein>
    <recommendedName>
        <fullName evidence="5">histidine kinase</fullName>
        <ecNumber evidence="5">2.7.13.3</ecNumber>
    </recommendedName>
</protein>
<dbReference type="Gene3D" id="1.20.1730.10">
    <property type="entry name" value="Sodium/glucose cotransporter"/>
    <property type="match status" value="1"/>
</dbReference>
<evidence type="ECO:0000313" key="20">
    <source>
        <dbReference type="Proteomes" id="UP000245474"/>
    </source>
</evidence>
<dbReference type="GO" id="GO:0005886">
    <property type="term" value="C:plasma membrane"/>
    <property type="evidence" value="ECO:0007669"/>
    <property type="project" value="UniProtKB-SubCell"/>
</dbReference>
<dbReference type="InterPro" id="IPR050736">
    <property type="entry name" value="Sensor_HK_Regulatory"/>
</dbReference>
<dbReference type="GO" id="GO:0005524">
    <property type="term" value="F:ATP binding"/>
    <property type="evidence" value="ECO:0007669"/>
    <property type="project" value="UniProtKB-KW"/>
</dbReference>
<comment type="similarity">
    <text evidence="4">Belongs to the sodium:solute symporter (SSF) (TC 2.A.21) family.</text>
</comment>
<evidence type="ECO:0000256" key="7">
    <source>
        <dbReference type="ARBA" id="ARBA00022553"/>
    </source>
</evidence>
<accession>A0A2U2N2U6</accession>
<organism evidence="19 20">
    <name type="scientific">Sediminicurvatus halobius</name>
    <dbReference type="NCBI Taxonomy" id="2182432"/>
    <lineage>
        <taxon>Bacteria</taxon>
        <taxon>Pseudomonadati</taxon>
        <taxon>Pseudomonadota</taxon>
        <taxon>Gammaproteobacteria</taxon>
        <taxon>Chromatiales</taxon>
        <taxon>Ectothiorhodospiraceae</taxon>
        <taxon>Sediminicurvatus</taxon>
    </lineage>
</organism>
<dbReference type="InterPro" id="IPR005467">
    <property type="entry name" value="His_kinase_dom"/>
</dbReference>
<sequence length="923" mass="99711">MTVDQGLILGLSFLYLALLFAIAWLADRRADAGNSLAGNPYVYTLSIAVYCTAWTFYGSVGRAAATGIGFLPIYLGPTLMAALWWLVLRKIIRICKTYRITSIADFIASRYGKSVGLGAASTVIAVVASTPYIALQLKAVSASFSVLQGGEAMVGSGLFLSDKAFYVAMVLAAFAILFGTRHLDATERHEGMVVAIAFESVVKLVAFLAVGAFVTWGLFNGVGDLLQRASSQPELVPLFGLGALPGGYGHWIALTVLSMAAVLFLPRQFQITVVENTDERHLLTAAWLFPLYLFVINLFVLPIALGGLLTLGHGVDPDTFVLTLPLSQGQELLALLVYLGGFSAATSMVIVATVALSTMISNDLVMPALLRSGLLPSRGDADLRRLVLRVRRLAIVAVVLLGYVYYALVGESYALVSIGLIAFAAVAQFAPPILLGLYWHGAQRRGALAGLVGGFLVWGYTLLLPALIRAGWLPMAWLAEGPGGIGWLRPEALFGLEGLDAIAHGTLWSLLLNTGLTIGLSVFGPTRDIDRIQATLFVDVFRQSGHEGRFWQGRTTVADLHALLARFLGARRTHEAFADYGRRHGGLPADDALADPALVSHAERLLAGHIGATSARVMMGSVVKGEALTFEGVLEILDATSQAIEYSRRLEQKSQELERATAQLRAANERLQELDRLKDEFVSMVSHELRTPLTSIRAFGEILLESPDMPDEQRREFLQIVVRETERLSRLINEVLDLSRMESGWSGWRLETLDLAEVAREAADATSQLFHEAEVALRLDPPKGPAPVKGDRDRLMQLLINLLSNAAKFCPRGSGEVHLGLAADDQRITLRVQDNGPGIPPAEQARIFEKFHQLQDQRAGKPQGSGLGLSIARRIVELHWGDITVESTPGEGACFIVTLPRAGGEHCDIEPAAPPRLAAGTGS</sequence>
<evidence type="ECO:0000256" key="15">
    <source>
        <dbReference type="ARBA" id="ARBA00023136"/>
    </source>
</evidence>
<feature type="transmembrane region" description="Helical" evidence="17">
    <location>
        <begin position="332"/>
        <end position="356"/>
    </location>
</feature>
<dbReference type="CDD" id="cd16922">
    <property type="entry name" value="HATPase_EvgS-ArcB-TorS-like"/>
    <property type="match status" value="1"/>
</dbReference>